<keyword evidence="3" id="KW-1185">Reference proteome</keyword>
<organism evidence="2 3">
    <name type="scientific">Seminavis robusta</name>
    <dbReference type="NCBI Taxonomy" id="568900"/>
    <lineage>
        <taxon>Eukaryota</taxon>
        <taxon>Sar</taxon>
        <taxon>Stramenopiles</taxon>
        <taxon>Ochrophyta</taxon>
        <taxon>Bacillariophyta</taxon>
        <taxon>Bacillariophyceae</taxon>
        <taxon>Bacillariophycidae</taxon>
        <taxon>Naviculales</taxon>
        <taxon>Naviculaceae</taxon>
        <taxon>Seminavis</taxon>
    </lineage>
</organism>
<dbReference type="Proteomes" id="UP001153069">
    <property type="component" value="Unassembled WGS sequence"/>
</dbReference>
<name>A0A9N8E720_9STRA</name>
<feature type="compositionally biased region" description="Basic residues" evidence="1">
    <location>
        <begin position="68"/>
        <end position="77"/>
    </location>
</feature>
<evidence type="ECO:0000256" key="1">
    <source>
        <dbReference type="SAM" id="MobiDB-lite"/>
    </source>
</evidence>
<reference evidence="2" key="1">
    <citation type="submission" date="2020-06" db="EMBL/GenBank/DDBJ databases">
        <authorList>
            <consortium name="Plant Systems Biology data submission"/>
        </authorList>
    </citation>
    <scope>NUCLEOTIDE SEQUENCE</scope>
    <source>
        <strain evidence="2">D6</strain>
    </source>
</reference>
<comment type="caution">
    <text evidence="2">The sequence shown here is derived from an EMBL/GenBank/DDBJ whole genome shotgun (WGS) entry which is preliminary data.</text>
</comment>
<dbReference type="AlphaFoldDB" id="A0A9N8E720"/>
<sequence length="239" mass="26464">MGSQNSVLSAFTESHHGATFKFRGDRAKSRSKPRPIYHLGNGKHQNHREDKRVLTQGPSIASRKCRSRMQLKRRRRNTSAASTTGGMFLKDPRTKETIAVLQVSGLCFQIFCPKPCFAAQEASSARSLHGQPLYEWGRVERLKGGSYALYMAAAPEVPTLFVHHPNTNGSIKVQRGKQTCAHVMKRRRDSSGLAGDSSGLKIETGEDIDASLIICFLACIDEIDRRYRAFLAAAAANIF</sequence>
<protein>
    <submittedName>
        <fullName evidence="2">Uncharacterized protein</fullName>
    </submittedName>
</protein>
<evidence type="ECO:0000313" key="3">
    <source>
        <dbReference type="Proteomes" id="UP001153069"/>
    </source>
</evidence>
<dbReference type="EMBL" id="CAICTM010000581">
    <property type="protein sequence ID" value="CAB9513275.1"/>
    <property type="molecule type" value="Genomic_DNA"/>
</dbReference>
<evidence type="ECO:0000313" key="2">
    <source>
        <dbReference type="EMBL" id="CAB9513275.1"/>
    </source>
</evidence>
<gene>
    <name evidence="2" type="ORF">SEMRO_582_G170460.1</name>
</gene>
<proteinExistence type="predicted"/>
<feature type="region of interest" description="Disordered" evidence="1">
    <location>
        <begin position="68"/>
        <end position="88"/>
    </location>
</feature>
<accession>A0A9N8E720</accession>
<feature type="region of interest" description="Disordered" evidence="1">
    <location>
        <begin position="19"/>
        <end position="51"/>
    </location>
</feature>